<feature type="region of interest" description="Disordered" evidence="1">
    <location>
        <begin position="1"/>
        <end position="38"/>
    </location>
</feature>
<dbReference type="HOGENOM" id="CLU_2498372_0_0_1"/>
<dbReference type="EMBL" id="AWSO01000912">
    <property type="protein sequence ID" value="ESK86621.1"/>
    <property type="molecule type" value="Genomic_DNA"/>
</dbReference>
<keyword evidence="3" id="KW-1185">Reference proteome</keyword>
<feature type="compositionally biased region" description="Polar residues" evidence="1">
    <location>
        <begin position="1"/>
        <end position="12"/>
    </location>
</feature>
<dbReference type="AlphaFoldDB" id="V2X1I4"/>
<comment type="caution">
    <text evidence="2">The sequence shown here is derived from an EMBL/GenBank/DDBJ whole genome shotgun (WGS) entry which is preliminary data.</text>
</comment>
<evidence type="ECO:0000256" key="1">
    <source>
        <dbReference type="SAM" id="MobiDB-lite"/>
    </source>
</evidence>
<protein>
    <submittedName>
        <fullName evidence="2">Uncharacterized protein</fullName>
    </submittedName>
</protein>
<dbReference type="KEGG" id="mrr:Moror_9725"/>
<sequence>MSAASQQETVAQSPALVYPPSPNETPPEPEPEPEPPSIVELKKMHDAISKAKEAEKESIMKLLTKAHEKLRKKEMQAEEAETRKTR</sequence>
<organism evidence="2 3">
    <name type="scientific">Moniliophthora roreri (strain MCA 2997)</name>
    <name type="common">Cocoa frosty pod rot fungus</name>
    <name type="synonym">Crinipellis roreri</name>
    <dbReference type="NCBI Taxonomy" id="1381753"/>
    <lineage>
        <taxon>Eukaryota</taxon>
        <taxon>Fungi</taxon>
        <taxon>Dikarya</taxon>
        <taxon>Basidiomycota</taxon>
        <taxon>Agaricomycotina</taxon>
        <taxon>Agaricomycetes</taxon>
        <taxon>Agaricomycetidae</taxon>
        <taxon>Agaricales</taxon>
        <taxon>Marasmiineae</taxon>
        <taxon>Marasmiaceae</taxon>
        <taxon>Moniliophthora</taxon>
    </lineage>
</organism>
<name>V2X1I4_MONRO</name>
<dbReference type="Proteomes" id="UP000017559">
    <property type="component" value="Unassembled WGS sequence"/>
</dbReference>
<proteinExistence type="predicted"/>
<evidence type="ECO:0000313" key="3">
    <source>
        <dbReference type="Proteomes" id="UP000017559"/>
    </source>
</evidence>
<accession>V2X1I4</accession>
<gene>
    <name evidence="2" type="ORF">Moror_9725</name>
</gene>
<evidence type="ECO:0000313" key="2">
    <source>
        <dbReference type="EMBL" id="ESK86621.1"/>
    </source>
</evidence>
<feature type="compositionally biased region" description="Pro residues" evidence="1">
    <location>
        <begin position="17"/>
        <end position="26"/>
    </location>
</feature>
<reference evidence="2 3" key="1">
    <citation type="journal article" date="2014" name="BMC Genomics">
        <title>Genome and secretome analysis of the hemibiotrophic fungal pathogen, Moniliophthora roreri, which causes frosty pod rot disease of cacao: mechanisms of the biotrophic and necrotrophic phases.</title>
        <authorList>
            <person name="Meinhardt L.W."/>
            <person name="Costa G.G.L."/>
            <person name="Thomazella D.P.T."/>
            <person name="Teixeira P.J.P.L."/>
            <person name="Carazzolle M.F."/>
            <person name="Schuster S.C."/>
            <person name="Carlson J.E."/>
            <person name="Guiltinan M.J."/>
            <person name="Mieczkowski P."/>
            <person name="Farmer A."/>
            <person name="Ramaraj T."/>
            <person name="Crozier J."/>
            <person name="Davis R.E."/>
            <person name="Shao J."/>
            <person name="Melnick R.L."/>
            <person name="Pereira G.A.G."/>
            <person name="Bailey B.A."/>
        </authorList>
    </citation>
    <scope>NUCLEOTIDE SEQUENCE [LARGE SCALE GENOMIC DNA]</scope>
    <source>
        <strain evidence="2 3">MCA 2997</strain>
    </source>
</reference>